<dbReference type="NCBIfam" id="TIGR00654">
    <property type="entry name" value="PhzF_family"/>
    <property type="match status" value="1"/>
</dbReference>
<dbReference type="PIRSF" id="PIRSF016184">
    <property type="entry name" value="PhzC_PhzF"/>
    <property type="match status" value="1"/>
</dbReference>
<dbReference type="Gene3D" id="3.10.310.10">
    <property type="entry name" value="Diaminopimelate Epimerase, Chain A, domain 1"/>
    <property type="match status" value="2"/>
</dbReference>
<accession>A0A7W7MJW3</accession>
<comment type="caution">
    <text evidence="5">The sequence shown here is derived from an EMBL/GenBank/DDBJ whole genome shotgun (WGS) entry which is preliminary data.</text>
</comment>
<dbReference type="GO" id="GO:0005737">
    <property type="term" value="C:cytoplasm"/>
    <property type="evidence" value="ECO:0007669"/>
    <property type="project" value="TreeGrafter"/>
</dbReference>
<evidence type="ECO:0000256" key="2">
    <source>
        <dbReference type="ARBA" id="ARBA00023235"/>
    </source>
</evidence>
<dbReference type="RefSeq" id="WP_262479402.1">
    <property type="nucleotide sequence ID" value="NZ_JACHNC010000001.1"/>
</dbReference>
<dbReference type="Proteomes" id="UP000590511">
    <property type="component" value="Unassembled WGS sequence"/>
</dbReference>
<dbReference type="SUPFAM" id="SSF54506">
    <property type="entry name" value="Diaminopimelate epimerase-like"/>
    <property type="match status" value="1"/>
</dbReference>
<feature type="active site" evidence="3">
    <location>
        <position position="65"/>
    </location>
</feature>
<proteinExistence type="inferred from homology"/>
<dbReference type="InterPro" id="IPR003719">
    <property type="entry name" value="Phenazine_PhzF-like"/>
</dbReference>
<dbReference type="Proteomes" id="UP000631312">
    <property type="component" value="Unassembled WGS sequence"/>
</dbReference>
<comment type="similarity">
    <text evidence="1">Belongs to the PhzF family.</text>
</comment>
<dbReference type="EMBL" id="JACHNC010000001">
    <property type="protein sequence ID" value="MBB4752761.1"/>
    <property type="molecule type" value="Genomic_DNA"/>
</dbReference>
<gene>
    <name evidence="4" type="ORF">Alo02nite_68000</name>
    <name evidence="5" type="ORF">BJ964_006922</name>
</gene>
<evidence type="ECO:0000256" key="3">
    <source>
        <dbReference type="PIRSR" id="PIRSR016184-1"/>
    </source>
</evidence>
<dbReference type="GO" id="GO:0016853">
    <property type="term" value="F:isomerase activity"/>
    <property type="evidence" value="ECO:0007669"/>
    <property type="project" value="UniProtKB-KW"/>
</dbReference>
<keyword evidence="2 4" id="KW-0413">Isomerase</keyword>
<sequence>MAELVTCAAGADVAPYAEAMRVPIFQVDAFTTRRFAGNPAAVVVLDRFLDDALLQAVAAENNLAETAFVVPSEGRYRLRWFTPMVEVPLCGHGTLAAGAVVVERLEPGRDSVVFDTASGPLTVDREGTAYRMELPARTVRAVPLPPALSAALGVTPVETMVDGNNYLAVLPGADDVRSLQPDLAAIARLDRTGVVVTAAGDGTYDFVSRYFAPAKGIPEDPVTGGAHCALVPFWAARTGKDTFFAYQASRRGGELACRLVGDRVQLHGSCAFYLEGHIEL</sequence>
<name>A0A7W7MJW3_9ACTN</name>
<evidence type="ECO:0000313" key="6">
    <source>
        <dbReference type="Proteomes" id="UP000590511"/>
    </source>
</evidence>
<keyword evidence="7" id="KW-1185">Reference proteome</keyword>
<evidence type="ECO:0000313" key="4">
    <source>
        <dbReference type="EMBL" id="GIE43902.1"/>
    </source>
</evidence>
<evidence type="ECO:0000256" key="1">
    <source>
        <dbReference type="ARBA" id="ARBA00008270"/>
    </source>
</evidence>
<dbReference type="Pfam" id="PF02567">
    <property type="entry name" value="PhzC-PhzF"/>
    <property type="match status" value="1"/>
</dbReference>
<evidence type="ECO:0000313" key="7">
    <source>
        <dbReference type="Proteomes" id="UP000631312"/>
    </source>
</evidence>
<reference evidence="4 7" key="2">
    <citation type="submission" date="2021-01" db="EMBL/GenBank/DDBJ databases">
        <title>Whole genome shotgun sequence of Actinoplanes lobatus NBRC 12513.</title>
        <authorList>
            <person name="Komaki H."/>
            <person name="Tamura T."/>
        </authorList>
    </citation>
    <scope>NUCLEOTIDE SEQUENCE [LARGE SCALE GENOMIC DNA]</scope>
    <source>
        <strain evidence="4 7">NBRC 12513</strain>
    </source>
</reference>
<dbReference type="EMBL" id="BOMP01000114">
    <property type="protein sequence ID" value="GIE43902.1"/>
    <property type="molecule type" value="Genomic_DNA"/>
</dbReference>
<evidence type="ECO:0000313" key="5">
    <source>
        <dbReference type="EMBL" id="MBB4752761.1"/>
    </source>
</evidence>
<protein>
    <submittedName>
        <fullName evidence="4">Isomerase</fullName>
    </submittedName>
    <submittedName>
        <fullName evidence="5">PhzF family phenazine biosynthesis protein</fullName>
    </submittedName>
</protein>
<reference evidence="5 6" key="1">
    <citation type="submission" date="2020-08" db="EMBL/GenBank/DDBJ databases">
        <title>Sequencing the genomes of 1000 actinobacteria strains.</title>
        <authorList>
            <person name="Klenk H.-P."/>
        </authorList>
    </citation>
    <scope>NUCLEOTIDE SEQUENCE [LARGE SCALE GENOMIC DNA]</scope>
    <source>
        <strain evidence="5 6">DSM 43150</strain>
    </source>
</reference>
<dbReference type="AlphaFoldDB" id="A0A7W7MJW3"/>
<dbReference type="PANTHER" id="PTHR13774">
    <property type="entry name" value="PHENAZINE BIOSYNTHESIS PROTEIN"/>
    <property type="match status" value="1"/>
</dbReference>
<organism evidence="5 6">
    <name type="scientific">Actinoplanes lobatus</name>
    <dbReference type="NCBI Taxonomy" id="113568"/>
    <lineage>
        <taxon>Bacteria</taxon>
        <taxon>Bacillati</taxon>
        <taxon>Actinomycetota</taxon>
        <taxon>Actinomycetes</taxon>
        <taxon>Micromonosporales</taxon>
        <taxon>Micromonosporaceae</taxon>
        <taxon>Actinoplanes</taxon>
    </lineage>
</organism>
<dbReference type="PANTHER" id="PTHR13774:SF17">
    <property type="entry name" value="PHENAZINE BIOSYNTHESIS-LIKE DOMAIN-CONTAINING PROTEIN"/>
    <property type="match status" value="1"/>
</dbReference>